<dbReference type="PANTHER" id="PTHR43004:SF19">
    <property type="entry name" value="BINDING MONOOXYGENASE, PUTATIVE (JCVI)-RELATED"/>
    <property type="match status" value="1"/>
</dbReference>
<feature type="domain" description="FAD-binding" evidence="5">
    <location>
        <begin position="19"/>
        <end position="368"/>
    </location>
</feature>
<comment type="cofactor">
    <cofactor evidence="1">
        <name>FAD</name>
        <dbReference type="ChEBI" id="CHEBI:57692"/>
    </cofactor>
</comment>
<evidence type="ECO:0000313" key="7">
    <source>
        <dbReference type="Proteomes" id="UP000030641"/>
    </source>
</evidence>
<dbReference type="OrthoDB" id="2690153at2759"/>
<dbReference type="AlphaFoldDB" id="A0A074Y2U1"/>
<reference evidence="6 7" key="1">
    <citation type="journal article" date="2014" name="BMC Genomics">
        <title>Genome sequencing of four Aureobasidium pullulans varieties: biotechnological potential, stress tolerance, and description of new species.</title>
        <authorList>
            <person name="Gostin Ar C."/>
            <person name="Ohm R.A."/>
            <person name="Kogej T."/>
            <person name="Sonjak S."/>
            <person name="Turk M."/>
            <person name="Zajc J."/>
            <person name="Zalar P."/>
            <person name="Grube M."/>
            <person name="Sun H."/>
            <person name="Han J."/>
            <person name="Sharma A."/>
            <person name="Chiniquy J."/>
            <person name="Ngan C.Y."/>
            <person name="Lipzen A."/>
            <person name="Barry K."/>
            <person name="Grigoriev I.V."/>
            <person name="Gunde-Cimerman N."/>
        </authorList>
    </citation>
    <scope>NUCLEOTIDE SEQUENCE [LARGE SCALE GENOMIC DNA]</scope>
    <source>
        <strain evidence="6 7">EXF-2481</strain>
    </source>
</reference>
<dbReference type="InParanoid" id="A0A074Y2U1"/>
<dbReference type="PRINTS" id="PR00420">
    <property type="entry name" value="RNGMNOXGNASE"/>
</dbReference>
<dbReference type="HOGENOM" id="CLU_009665_14_3_1"/>
<evidence type="ECO:0000256" key="3">
    <source>
        <dbReference type="ARBA" id="ARBA00022827"/>
    </source>
</evidence>
<accession>A0A074Y2U1</accession>
<sequence length="602" mass="66945">MPKNGSHDAPALSRSALIETSVLIVGAGPTGLLQAYLLSRLGVKCTIIERYPQRLAAPKAHALSPRSLEICRQFGLDTNDIRNLGTPRSEAYWVNFITNLSGEHIGRLPYERMDVGVLKHTPEMIHNIPQPTFEDFVHHHLPDDVEIIRSASFLSCHQDATHVITTVKDMNSSKTFEVKSQHLIACDGARSPVRSYLGIECDGEESYETMMTIHFNADLRPIVSQDRVGMLHWVMDPLVSGFVIAYDLSQNQVLICNFDSTKHPVESWSKSLCREVLDCAIGQRTSYEVLSFRPWVLSCKVAREYRSGRVFLAGDAAHSFPPTGGLGLNSGLGDVHNLAYKIAAVQQGWANDQLLDSYGTERHQVANINSQQSVKNGKKIFSLLKVSGATDPDVNRARQNLSESLRSAEQRTSIDKGIQEQQEHFDNLELHIGYVYGSKRVPPHASNYAPKFVPGARLPHVWVEPSDAFRRFLPSPVDLSYVSEMSAADRSRRKYSSLDLCACNAFTVLVGPDNRIQASDLKEIGPVQVPINLVVLHRDFVVQDDEEGRDWLEATGLKRGSAIVVRPDQHILAVSAPDSQWRHLAGLIAEHLCLHVTSSMID</sequence>
<dbReference type="PANTHER" id="PTHR43004">
    <property type="entry name" value="TRK SYSTEM POTASSIUM UPTAKE PROTEIN"/>
    <property type="match status" value="1"/>
</dbReference>
<dbReference type="STRING" id="1043005.A0A074Y2U1"/>
<dbReference type="Gene3D" id="3.50.50.60">
    <property type="entry name" value="FAD/NAD(P)-binding domain"/>
    <property type="match status" value="1"/>
</dbReference>
<dbReference type="GeneID" id="25371085"/>
<keyword evidence="4" id="KW-0560">Oxidoreductase</keyword>
<dbReference type="EMBL" id="KL584796">
    <property type="protein sequence ID" value="KEQ90239.1"/>
    <property type="molecule type" value="Genomic_DNA"/>
</dbReference>
<dbReference type="Proteomes" id="UP000030641">
    <property type="component" value="Unassembled WGS sequence"/>
</dbReference>
<evidence type="ECO:0000256" key="2">
    <source>
        <dbReference type="ARBA" id="ARBA00022630"/>
    </source>
</evidence>
<dbReference type="SUPFAM" id="SSF51905">
    <property type="entry name" value="FAD/NAD(P)-binding domain"/>
    <property type="match status" value="1"/>
</dbReference>
<dbReference type="InterPro" id="IPR050641">
    <property type="entry name" value="RIFMO-like"/>
</dbReference>
<dbReference type="GO" id="GO:0016709">
    <property type="term" value="F:oxidoreductase activity, acting on paired donors, with incorporation or reduction of molecular oxygen, NAD(P)H as one donor, and incorporation of one atom of oxygen"/>
    <property type="evidence" value="ECO:0007669"/>
    <property type="project" value="UniProtKB-ARBA"/>
</dbReference>
<protein>
    <recommendedName>
        <fullName evidence="5">FAD-binding domain-containing protein</fullName>
    </recommendedName>
</protein>
<evidence type="ECO:0000259" key="5">
    <source>
        <dbReference type="Pfam" id="PF01494"/>
    </source>
</evidence>
<dbReference type="Gene3D" id="3.40.30.120">
    <property type="match status" value="1"/>
</dbReference>
<dbReference type="Gene3D" id="3.30.9.10">
    <property type="entry name" value="D-Amino Acid Oxidase, subunit A, domain 2"/>
    <property type="match status" value="1"/>
</dbReference>
<keyword evidence="3" id="KW-0274">FAD</keyword>
<dbReference type="OMA" id="PYERMDP"/>
<dbReference type="InterPro" id="IPR036188">
    <property type="entry name" value="FAD/NAD-bd_sf"/>
</dbReference>
<dbReference type="Pfam" id="PF01494">
    <property type="entry name" value="FAD_binding_3"/>
    <property type="match status" value="1"/>
</dbReference>
<keyword evidence="2" id="KW-0285">Flavoprotein</keyword>
<evidence type="ECO:0000313" key="6">
    <source>
        <dbReference type="EMBL" id="KEQ90239.1"/>
    </source>
</evidence>
<name>A0A074Y2U1_AURSE</name>
<evidence type="ECO:0000256" key="1">
    <source>
        <dbReference type="ARBA" id="ARBA00001974"/>
    </source>
</evidence>
<dbReference type="InterPro" id="IPR002938">
    <property type="entry name" value="FAD-bd"/>
</dbReference>
<evidence type="ECO:0000256" key="4">
    <source>
        <dbReference type="ARBA" id="ARBA00023002"/>
    </source>
</evidence>
<keyword evidence="7" id="KW-1185">Reference proteome</keyword>
<dbReference type="RefSeq" id="XP_013338729.1">
    <property type="nucleotide sequence ID" value="XM_013483275.1"/>
</dbReference>
<gene>
    <name evidence="6" type="ORF">AUEXF2481DRAFT_71721</name>
</gene>
<dbReference type="GO" id="GO:0071949">
    <property type="term" value="F:FAD binding"/>
    <property type="evidence" value="ECO:0007669"/>
    <property type="project" value="InterPro"/>
</dbReference>
<organism evidence="6 7">
    <name type="scientific">Aureobasidium subglaciale (strain EXF-2481)</name>
    <name type="common">Aureobasidium pullulans var. subglaciale</name>
    <dbReference type="NCBI Taxonomy" id="1043005"/>
    <lineage>
        <taxon>Eukaryota</taxon>
        <taxon>Fungi</taxon>
        <taxon>Dikarya</taxon>
        <taxon>Ascomycota</taxon>
        <taxon>Pezizomycotina</taxon>
        <taxon>Dothideomycetes</taxon>
        <taxon>Dothideomycetidae</taxon>
        <taxon>Dothideales</taxon>
        <taxon>Saccotheciaceae</taxon>
        <taxon>Aureobasidium</taxon>
    </lineage>
</organism>
<proteinExistence type="predicted"/>